<dbReference type="OrthoDB" id="9803495at2"/>
<feature type="transmembrane region" description="Helical" evidence="3">
    <location>
        <begin position="31"/>
        <end position="61"/>
    </location>
</feature>
<proteinExistence type="inferred from homology"/>
<sequence>MFILNIVHDKLQIDKGFDVLKKPSAYDLTQIALSTALLAVASIVVLPIGVIPITLQVFFFLFIPALLGPVKGLMTIILYIIMGLIGLPVFAGGSGGIGSILSPSFGYIIGALIVAWIVGRGLLNQRSKLQTLGIMSMGLGALYVIGMTYQYMIMTYFLQTPISFMSIMSVNFSVFLPIDMLKMILAVGLYGRLVKLPFAKRIDKL</sequence>
<feature type="transmembrane region" description="Helical" evidence="3">
    <location>
        <begin position="97"/>
        <end position="119"/>
    </location>
</feature>
<dbReference type="PANTHER" id="PTHR34295:SF1">
    <property type="entry name" value="BIOTIN TRANSPORTER BIOY"/>
    <property type="match status" value="1"/>
</dbReference>
<protein>
    <recommendedName>
        <fullName evidence="2">Biotin transporter</fullName>
    </recommendedName>
</protein>
<gene>
    <name evidence="4" type="ORF">CLV38_12011</name>
</gene>
<dbReference type="Proteomes" id="UP000238205">
    <property type="component" value="Unassembled WGS sequence"/>
</dbReference>
<dbReference type="Pfam" id="PF02632">
    <property type="entry name" value="BioY"/>
    <property type="match status" value="1"/>
</dbReference>
<name>A0A2T0W593_9LACT</name>
<organism evidence="4 5">
    <name type="scientific">Alkalibacterium olivapovliticus</name>
    <dbReference type="NCBI Taxonomy" id="99907"/>
    <lineage>
        <taxon>Bacteria</taxon>
        <taxon>Bacillati</taxon>
        <taxon>Bacillota</taxon>
        <taxon>Bacilli</taxon>
        <taxon>Lactobacillales</taxon>
        <taxon>Carnobacteriaceae</taxon>
        <taxon>Alkalibacterium</taxon>
    </lineage>
</organism>
<dbReference type="PIRSF" id="PIRSF016661">
    <property type="entry name" value="BioY"/>
    <property type="match status" value="1"/>
</dbReference>
<feature type="transmembrane region" description="Helical" evidence="3">
    <location>
        <begin position="172"/>
        <end position="191"/>
    </location>
</feature>
<reference evidence="4 5" key="1">
    <citation type="submission" date="2018-03" db="EMBL/GenBank/DDBJ databases">
        <title>Genomic Encyclopedia of Archaeal and Bacterial Type Strains, Phase II (KMG-II): from individual species to whole genera.</title>
        <authorList>
            <person name="Goeker M."/>
        </authorList>
    </citation>
    <scope>NUCLEOTIDE SEQUENCE [LARGE SCALE GENOMIC DNA]</scope>
    <source>
        <strain evidence="4 5">DSM 13175</strain>
    </source>
</reference>
<evidence type="ECO:0000313" key="4">
    <source>
        <dbReference type="EMBL" id="PRY80951.1"/>
    </source>
</evidence>
<evidence type="ECO:0000313" key="5">
    <source>
        <dbReference type="Proteomes" id="UP000238205"/>
    </source>
</evidence>
<keyword evidence="3" id="KW-1133">Transmembrane helix</keyword>
<comment type="subcellular location">
    <subcellularLocation>
        <location evidence="2">Cell membrane</location>
        <topology evidence="2">Multi-pass membrane protein</topology>
    </subcellularLocation>
</comment>
<comment type="similarity">
    <text evidence="1 2">Belongs to the BioY family.</text>
</comment>
<accession>A0A2T0W593</accession>
<dbReference type="PANTHER" id="PTHR34295">
    <property type="entry name" value="BIOTIN TRANSPORTER BIOY"/>
    <property type="match status" value="1"/>
</dbReference>
<keyword evidence="3" id="KW-0812">Transmembrane</keyword>
<evidence type="ECO:0000256" key="2">
    <source>
        <dbReference type="PIRNR" id="PIRNR016661"/>
    </source>
</evidence>
<dbReference type="GO" id="GO:0005886">
    <property type="term" value="C:plasma membrane"/>
    <property type="evidence" value="ECO:0007669"/>
    <property type="project" value="UniProtKB-SubCell"/>
</dbReference>
<dbReference type="EMBL" id="PVTO01000020">
    <property type="protein sequence ID" value="PRY80951.1"/>
    <property type="molecule type" value="Genomic_DNA"/>
</dbReference>
<keyword evidence="2" id="KW-0813">Transport</keyword>
<dbReference type="GO" id="GO:0015225">
    <property type="term" value="F:biotin transmembrane transporter activity"/>
    <property type="evidence" value="ECO:0007669"/>
    <property type="project" value="UniProtKB-UniRule"/>
</dbReference>
<dbReference type="AlphaFoldDB" id="A0A2T0W593"/>
<keyword evidence="2" id="KW-1003">Cell membrane</keyword>
<dbReference type="InterPro" id="IPR003784">
    <property type="entry name" value="BioY"/>
</dbReference>
<comment type="caution">
    <text evidence="4">The sequence shown here is derived from an EMBL/GenBank/DDBJ whole genome shotgun (WGS) entry which is preliminary data.</text>
</comment>
<feature type="transmembrane region" description="Helical" evidence="3">
    <location>
        <begin position="131"/>
        <end position="152"/>
    </location>
</feature>
<evidence type="ECO:0000256" key="1">
    <source>
        <dbReference type="ARBA" id="ARBA00010692"/>
    </source>
</evidence>
<evidence type="ECO:0000256" key="3">
    <source>
        <dbReference type="SAM" id="Phobius"/>
    </source>
</evidence>
<keyword evidence="2 3" id="KW-0472">Membrane</keyword>
<dbReference type="Gene3D" id="1.10.1760.20">
    <property type="match status" value="1"/>
</dbReference>
<keyword evidence="5" id="KW-1185">Reference proteome</keyword>